<keyword evidence="3 5" id="KW-1133">Transmembrane helix</keyword>
<evidence type="ECO:0000256" key="5">
    <source>
        <dbReference type="SAM" id="Phobius"/>
    </source>
</evidence>
<accession>A0AAF3FEH4</accession>
<feature type="transmembrane region" description="Helical" evidence="5">
    <location>
        <begin position="92"/>
        <end position="113"/>
    </location>
</feature>
<keyword evidence="8" id="KW-1185">Reference proteome</keyword>
<evidence type="ECO:0000256" key="1">
    <source>
        <dbReference type="ARBA" id="ARBA00004141"/>
    </source>
</evidence>
<dbReference type="GO" id="GO:0016020">
    <property type="term" value="C:membrane"/>
    <property type="evidence" value="ECO:0007669"/>
    <property type="project" value="UniProtKB-SubCell"/>
</dbReference>
<organism evidence="8 9">
    <name type="scientific">Mesorhabditis belari</name>
    <dbReference type="NCBI Taxonomy" id="2138241"/>
    <lineage>
        <taxon>Eukaryota</taxon>
        <taxon>Metazoa</taxon>
        <taxon>Ecdysozoa</taxon>
        <taxon>Nematoda</taxon>
        <taxon>Chromadorea</taxon>
        <taxon>Rhabditida</taxon>
        <taxon>Rhabditina</taxon>
        <taxon>Rhabditomorpha</taxon>
        <taxon>Rhabditoidea</taxon>
        <taxon>Rhabditidae</taxon>
        <taxon>Mesorhabditinae</taxon>
        <taxon>Mesorhabditis</taxon>
    </lineage>
</organism>
<evidence type="ECO:0000256" key="6">
    <source>
        <dbReference type="SAM" id="SignalP"/>
    </source>
</evidence>
<evidence type="ECO:0000313" key="8">
    <source>
        <dbReference type="Proteomes" id="UP000887575"/>
    </source>
</evidence>
<dbReference type="Gene3D" id="1.20.1250.20">
    <property type="entry name" value="MFS general substrate transporter like domains"/>
    <property type="match status" value="2"/>
</dbReference>
<feature type="transmembrane region" description="Helical" evidence="5">
    <location>
        <begin position="277"/>
        <end position="298"/>
    </location>
</feature>
<reference evidence="9" key="1">
    <citation type="submission" date="2024-02" db="UniProtKB">
        <authorList>
            <consortium name="WormBaseParasite"/>
        </authorList>
    </citation>
    <scope>IDENTIFICATION</scope>
</reference>
<dbReference type="Proteomes" id="UP000887575">
    <property type="component" value="Unassembled WGS sequence"/>
</dbReference>
<dbReference type="GO" id="GO:0022857">
    <property type="term" value="F:transmembrane transporter activity"/>
    <property type="evidence" value="ECO:0007669"/>
    <property type="project" value="InterPro"/>
</dbReference>
<feature type="transmembrane region" description="Helical" evidence="5">
    <location>
        <begin position="355"/>
        <end position="372"/>
    </location>
</feature>
<feature type="signal peptide" evidence="6">
    <location>
        <begin position="1"/>
        <end position="16"/>
    </location>
</feature>
<sequence length="507" mass="56260">MMGGFCCVQFITISLALTITCMVNSTAVAELQRNERISHFTESIPHYNLSTTSLPKAEFSLKSEQCESTQTGDRVVVDYGGSLIWDHRVQNLLFKGTFLGALFTAIPAIFVLQRYSIKRIVAFSVILYSLCALIVPYLALNYGENSVFASRLVMGLAESFAHPSFNTLISNWFPITERSTAIALYTTGNQLATAGGNPLCAWFCRSSFGWQGVFYMSGIVGFSWTVIWLTFSSNQPSKCKFMSPKEKAYLSYHCVTRSHKMGQNAAPYKKILTSRPFLAQLQAHFFVSMIASMLQLYLPSYFKEVLLLGIMENGVYTAIPNVAMFVWKLCWSMIMDKCKAKHILTPTQAVKLSQAMACFGMALNMVSIAFFVDCSTPLLALSLVTLTWCSMGCSVSGFITSMLSIAPRYTATISAISTFVALLGRLCAPQGVGLIKKTGTLAEWKSIFLYGGAMVAFSGILFLIFGSAEVQPWGEEDSITEDNKEEREIEYEMMIKERRHTASISIQ</sequence>
<dbReference type="InterPro" id="IPR050382">
    <property type="entry name" value="MFS_Na/Anion_cotransporter"/>
</dbReference>
<proteinExistence type="predicted"/>
<dbReference type="PROSITE" id="PS50850">
    <property type="entry name" value="MFS"/>
    <property type="match status" value="1"/>
</dbReference>
<keyword evidence="2 5" id="KW-0812">Transmembrane</keyword>
<feature type="transmembrane region" description="Helical" evidence="5">
    <location>
        <begin position="120"/>
        <end position="140"/>
    </location>
</feature>
<name>A0AAF3FEH4_9BILA</name>
<feature type="transmembrane region" description="Helical" evidence="5">
    <location>
        <begin position="447"/>
        <end position="465"/>
    </location>
</feature>
<dbReference type="AlphaFoldDB" id="A0AAF3FEH4"/>
<dbReference type="InterPro" id="IPR020846">
    <property type="entry name" value="MFS_dom"/>
</dbReference>
<feature type="transmembrane region" description="Helical" evidence="5">
    <location>
        <begin position="212"/>
        <end position="231"/>
    </location>
</feature>
<feature type="transmembrane region" description="Helical" evidence="5">
    <location>
        <begin position="318"/>
        <end position="334"/>
    </location>
</feature>
<evidence type="ECO:0000313" key="9">
    <source>
        <dbReference type="WBParaSite" id="MBELARI_LOCUS5352"/>
    </source>
</evidence>
<dbReference type="WBParaSite" id="MBELARI_LOCUS5352">
    <property type="protein sequence ID" value="MBELARI_LOCUS5352"/>
    <property type="gene ID" value="MBELARI_LOCUS5352"/>
</dbReference>
<evidence type="ECO:0000256" key="3">
    <source>
        <dbReference type="ARBA" id="ARBA00022989"/>
    </source>
</evidence>
<evidence type="ECO:0000259" key="7">
    <source>
        <dbReference type="PROSITE" id="PS50850"/>
    </source>
</evidence>
<keyword evidence="6" id="KW-0732">Signal</keyword>
<dbReference type="InterPro" id="IPR036259">
    <property type="entry name" value="MFS_trans_sf"/>
</dbReference>
<feature type="domain" description="Major facilitator superfamily (MFS) profile" evidence="7">
    <location>
        <begin position="13"/>
        <end position="470"/>
    </location>
</feature>
<dbReference type="PANTHER" id="PTHR11662">
    <property type="entry name" value="SOLUTE CARRIER FAMILY 17"/>
    <property type="match status" value="1"/>
</dbReference>
<keyword evidence="4 5" id="KW-0472">Membrane</keyword>
<dbReference type="PANTHER" id="PTHR11662:SF444">
    <property type="entry name" value="MAJOR FACILITATOR SUPERFAMILY (MFS) PROFILE DOMAIN-CONTAINING PROTEIN"/>
    <property type="match status" value="1"/>
</dbReference>
<evidence type="ECO:0000256" key="2">
    <source>
        <dbReference type="ARBA" id="ARBA00022692"/>
    </source>
</evidence>
<dbReference type="FunFam" id="1.20.1250.20:FF:000355">
    <property type="entry name" value="SLC (SoLute Carrier) homolog"/>
    <property type="match status" value="1"/>
</dbReference>
<comment type="subcellular location">
    <subcellularLocation>
        <location evidence="1">Membrane</location>
        <topology evidence="1">Multi-pass membrane protein</topology>
    </subcellularLocation>
</comment>
<evidence type="ECO:0000256" key="4">
    <source>
        <dbReference type="ARBA" id="ARBA00023136"/>
    </source>
</evidence>
<feature type="chain" id="PRO_5041920974" description="Major facilitator superfamily (MFS) profile domain-containing protein" evidence="6">
    <location>
        <begin position="17"/>
        <end position="507"/>
    </location>
</feature>
<feature type="transmembrane region" description="Helical" evidence="5">
    <location>
        <begin position="378"/>
        <end position="399"/>
    </location>
</feature>
<dbReference type="InterPro" id="IPR011701">
    <property type="entry name" value="MFS"/>
</dbReference>
<protein>
    <recommendedName>
        <fullName evidence="7">Major facilitator superfamily (MFS) profile domain-containing protein</fullName>
    </recommendedName>
</protein>
<dbReference type="GO" id="GO:0006820">
    <property type="term" value="P:monoatomic anion transport"/>
    <property type="evidence" value="ECO:0007669"/>
    <property type="project" value="TreeGrafter"/>
</dbReference>
<dbReference type="SUPFAM" id="SSF103473">
    <property type="entry name" value="MFS general substrate transporter"/>
    <property type="match status" value="1"/>
</dbReference>
<dbReference type="Pfam" id="PF07690">
    <property type="entry name" value="MFS_1"/>
    <property type="match status" value="1"/>
</dbReference>